<gene>
    <name evidence="1" type="ORF">Sangu_0169700</name>
</gene>
<proteinExistence type="predicted"/>
<reference evidence="1" key="1">
    <citation type="submission" date="2020-06" db="EMBL/GenBank/DDBJ databases">
        <authorList>
            <person name="Li T."/>
            <person name="Hu X."/>
            <person name="Zhang T."/>
            <person name="Song X."/>
            <person name="Zhang H."/>
            <person name="Dai N."/>
            <person name="Sheng W."/>
            <person name="Hou X."/>
            <person name="Wei L."/>
        </authorList>
    </citation>
    <scope>NUCLEOTIDE SEQUENCE</scope>
    <source>
        <strain evidence="1">G01</strain>
        <tissue evidence="1">Leaf</tissue>
    </source>
</reference>
<sequence length="289" mass="33749">MILQRDLPMQYISWSGMARKRVLRSLESDFELINVAQSCLTWDALHHQHQKVEALTLFSDKNRLFHHSISGQFQELQILLERFVEEQNSERQRYSNYTHQRLHFQSLLQVPDATGTIEFSLIDTIAGWMEEEGNNYSMGVELIRATEVLKAIEKCIQAFWSYIKTDNTKSVWKYKGIWRSRPPLQDPQDLQLLYTVTKALHKKGVMMKDVEGKKRCCLRRKVKAVESEDEQRNVVMFATIELKLVGMVLGMSLVSTSQLKWCQHKLDNLEFGQGKVWRGTMIQCMFPSS</sequence>
<dbReference type="AlphaFoldDB" id="A0AAW2RLW8"/>
<comment type="caution">
    <text evidence="1">The sequence shown here is derived from an EMBL/GenBank/DDBJ whole genome shotgun (WGS) entry which is preliminary data.</text>
</comment>
<name>A0AAW2RLW8_9LAMI</name>
<dbReference type="EMBL" id="JACGWK010000001">
    <property type="protein sequence ID" value="KAL0381054.1"/>
    <property type="molecule type" value="Genomic_DNA"/>
</dbReference>
<organism evidence="1">
    <name type="scientific">Sesamum angustifolium</name>
    <dbReference type="NCBI Taxonomy" id="2727405"/>
    <lineage>
        <taxon>Eukaryota</taxon>
        <taxon>Viridiplantae</taxon>
        <taxon>Streptophyta</taxon>
        <taxon>Embryophyta</taxon>
        <taxon>Tracheophyta</taxon>
        <taxon>Spermatophyta</taxon>
        <taxon>Magnoliopsida</taxon>
        <taxon>eudicotyledons</taxon>
        <taxon>Gunneridae</taxon>
        <taxon>Pentapetalae</taxon>
        <taxon>asterids</taxon>
        <taxon>lamiids</taxon>
        <taxon>Lamiales</taxon>
        <taxon>Pedaliaceae</taxon>
        <taxon>Sesamum</taxon>
    </lineage>
</organism>
<reference evidence="1" key="2">
    <citation type="journal article" date="2024" name="Plant">
        <title>Genomic evolution and insights into agronomic trait innovations of Sesamum species.</title>
        <authorList>
            <person name="Miao H."/>
            <person name="Wang L."/>
            <person name="Qu L."/>
            <person name="Liu H."/>
            <person name="Sun Y."/>
            <person name="Le M."/>
            <person name="Wang Q."/>
            <person name="Wei S."/>
            <person name="Zheng Y."/>
            <person name="Lin W."/>
            <person name="Duan Y."/>
            <person name="Cao H."/>
            <person name="Xiong S."/>
            <person name="Wang X."/>
            <person name="Wei L."/>
            <person name="Li C."/>
            <person name="Ma Q."/>
            <person name="Ju M."/>
            <person name="Zhao R."/>
            <person name="Li G."/>
            <person name="Mu C."/>
            <person name="Tian Q."/>
            <person name="Mei H."/>
            <person name="Zhang T."/>
            <person name="Gao T."/>
            <person name="Zhang H."/>
        </authorList>
    </citation>
    <scope>NUCLEOTIDE SEQUENCE</scope>
    <source>
        <strain evidence="1">G01</strain>
    </source>
</reference>
<dbReference type="Pfam" id="PF07891">
    <property type="entry name" value="DUF1666"/>
    <property type="match status" value="1"/>
</dbReference>
<dbReference type="PANTHER" id="PTHR46741">
    <property type="entry name" value="OS09G0413600 PROTEIN"/>
    <property type="match status" value="1"/>
</dbReference>
<evidence type="ECO:0000313" key="1">
    <source>
        <dbReference type="EMBL" id="KAL0381054.1"/>
    </source>
</evidence>
<dbReference type="InterPro" id="IPR012870">
    <property type="entry name" value="DUF1666"/>
</dbReference>
<dbReference type="PANTHER" id="PTHR46741:SF7">
    <property type="entry name" value="TRANSMEMBRANE PROTEIN"/>
    <property type="match status" value="1"/>
</dbReference>
<accession>A0AAW2RLW8</accession>
<protein>
    <submittedName>
        <fullName evidence="1">Uncharacterized protein</fullName>
    </submittedName>
</protein>